<dbReference type="CDD" id="cd00093">
    <property type="entry name" value="HTH_XRE"/>
    <property type="match status" value="1"/>
</dbReference>
<dbReference type="InterPro" id="IPR010982">
    <property type="entry name" value="Lambda_DNA-bd_dom_sf"/>
</dbReference>
<organism evidence="2 3">
    <name type="scientific">Streptomyces griseochromogenes</name>
    <dbReference type="NCBI Taxonomy" id="68214"/>
    <lineage>
        <taxon>Bacteria</taxon>
        <taxon>Bacillati</taxon>
        <taxon>Actinomycetota</taxon>
        <taxon>Actinomycetes</taxon>
        <taxon>Kitasatosporales</taxon>
        <taxon>Streptomycetaceae</taxon>
        <taxon>Streptomyces</taxon>
    </lineage>
</organism>
<dbReference type="Proteomes" id="UP000092659">
    <property type="component" value="Chromosome"/>
</dbReference>
<dbReference type="GO" id="GO:0003677">
    <property type="term" value="F:DNA binding"/>
    <property type="evidence" value="ECO:0007669"/>
    <property type="project" value="InterPro"/>
</dbReference>
<dbReference type="SUPFAM" id="SSF47413">
    <property type="entry name" value="lambda repressor-like DNA-binding domains"/>
    <property type="match status" value="1"/>
</dbReference>
<protein>
    <submittedName>
        <fullName evidence="2">Transcriptional regulator</fullName>
    </submittedName>
</protein>
<sequence>MRGLTSIRQGDLALLTGLSQPYLSMLESGQRRLTNIDKIVTLLGGMDVPTVLTRPMLRPPSRATSPGT</sequence>
<evidence type="ECO:0000259" key="1">
    <source>
        <dbReference type="PROSITE" id="PS50943"/>
    </source>
</evidence>
<dbReference type="KEGG" id="sgs:AVL59_32315"/>
<dbReference type="InterPro" id="IPR001387">
    <property type="entry name" value="Cro/C1-type_HTH"/>
</dbReference>
<proteinExistence type="predicted"/>
<dbReference type="PROSITE" id="PS50943">
    <property type="entry name" value="HTH_CROC1"/>
    <property type="match status" value="1"/>
</dbReference>
<evidence type="ECO:0000313" key="3">
    <source>
        <dbReference type="Proteomes" id="UP000092659"/>
    </source>
</evidence>
<dbReference type="AlphaFoldDB" id="A0A1B1BDP0"/>
<name>A0A1B1BDP0_9ACTN</name>
<dbReference type="Pfam" id="PF01381">
    <property type="entry name" value="HTH_3"/>
    <property type="match status" value="1"/>
</dbReference>
<accession>A0A1B1BDP0</accession>
<evidence type="ECO:0000313" key="2">
    <source>
        <dbReference type="EMBL" id="ANP56930.1"/>
    </source>
</evidence>
<feature type="domain" description="HTH cro/C1-type" evidence="1">
    <location>
        <begin position="9"/>
        <end position="52"/>
    </location>
</feature>
<gene>
    <name evidence="2" type="ORF">AVL59_32315</name>
</gene>
<dbReference type="EMBL" id="CP016279">
    <property type="protein sequence ID" value="ANP56930.1"/>
    <property type="molecule type" value="Genomic_DNA"/>
</dbReference>
<dbReference type="Gene3D" id="1.10.260.40">
    <property type="entry name" value="lambda repressor-like DNA-binding domains"/>
    <property type="match status" value="1"/>
</dbReference>
<reference evidence="2 3" key="1">
    <citation type="submission" date="2016-06" db="EMBL/GenBank/DDBJ databases">
        <title>Complete genome sequence of Streptomyces griseochromogenes ATCC 14511, the Blasticidin S producer.</title>
        <authorList>
            <person name="Wu L."/>
        </authorList>
    </citation>
    <scope>NUCLEOTIDE SEQUENCE [LARGE SCALE GENOMIC DNA]</scope>
    <source>
        <strain evidence="2 3">ATCC 14511</strain>
    </source>
</reference>